<dbReference type="AlphaFoldDB" id="A0AAV7RPB6"/>
<feature type="compositionally biased region" description="Polar residues" evidence="1">
    <location>
        <begin position="1"/>
        <end position="12"/>
    </location>
</feature>
<dbReference type="Proteomes" id="UP001066276">
    <property type="component" value="Chromosome 5"/>
</dbReference>
<evidence type="ECO:0000313" key="2">
    <source>
        <dbReference type="EMBL" id="KAJ1154422.1"/>
    </source>
</evidence>
<accession>A0AAV7RPB6</accession>
<protein>
    <submittedName>
        <fullName evidence="2">Uncharacterized protein</fullName>
    </submittedName>
</protein>
<feature type="region of interest" description="Disordered" evidence="1">
    <location>
        <begin position="1"/>
        <end position="30"/>
    </location>
</feature>
<sequence>MSTASARSQSRLGPSRGGGAPHHSLRGQQIAASPFRSFTKVFARPQPKQILCGLLGFFTSGALHTGVRATAAGTGPGHHIGHGIGPVFRHCEGAATPGLAASQSAPIKAP</sequence>
<name>A0AAV7RPB6_PLEWA</name>
<proteinExistence type="predicted"/>
<comment type="caution">
    <text evidence="2">The sequence shown here is derived from an EMBL/GenBank/DDBJ whole genome shotgun (WGS) entry which is preliminary data.</text>
</comment>
<evidence type="ECO:0000256" key="1">
    <source>
        <dbReference type="SAM" id="MobiDB-lite"/>
    </source>
</evidence>
<gene>
    <name evidence="2" type="ORF">NDU88_007174</name>
</gene>
<dbReference type="EMBL" id="JANPWB010000009">
    <property type="protein sequence ID" value="KAJ1154422.1"/>
    <property type="molecule type" value="Genomic_DNA"/>
</dbReference>
<keyword evidence="3" id="KW-1185">Reference proteome</keyword>
<reference evidence="2" key="1">
    <citation type="journal article" date="2022" name="bioRxiv">
        <title>Sequencing and chromosome-scale assembly of the giantPleurodeles waltlgenome.</title>
        <authorList>
            <person name="Brown T."/>
            <person name="Elewa A."/>
            <person name="Iarovenko S."/>
            <person name="Subramanian E."/>
            <person name="Araus A.J."/>
            <person name="Petzold A."/>
            <person name="Susuki M."/>
            <person name="Suzuki K.-i.T."/>
            <person name="Hayashi T."/>
            <person name="Toyoda A."/>
            <person name="Oliveira C."/>
            <person name="Osipova E."/>
            <person name="Leigh N.D."/>
            <person name="Simon A."/>
            <person name="Yun M.H."/>
        </authorList>
    </citation>
    <scope>NUCLEOTIDE SEQUENCE</scope>
    <source>
        <strain evidence="2">20211129_DDA</strain>
        <tissue evidence="2">Liver</tissue>
    </source>
</reference>
<organism evidence="2 3">
    <name type="scientific">Pleurodeles waltl</name>
    <name type="common">Iberian ribbed newt</name>
    <dbReference type="NCBI Taxonomy" id="8319"/>
    <lineage>
        <taxon>Eukaryota</taxon>
        <taxon>Metazoa</taxon>
        <taxon>Chordata</taxon>
        <taxon>Craniata</taxon>
        <taxon>Vertebrata</taxon>
        <taxon>Euteleostomi</taxon>
        <taxon>Amphibia</taxon>
        <taxon>Batrachia</taxon>
        <taxon>Caudata</taxon>
        <taxon>Salamandroidea</taxon>
        <taxon>Salamandridae</taxon>
        <taxon>Pleurodelinae</taxon>
        <taxon>Pleurodeles</taxon>
    </lineage>
</organism>
<evidence type="ECO:0000313" key="3">
    <source>
        <dbReference type="Proteomes" id="UP001066276"/>
    </source>
</evidence>